<evidence type="ECO:0000256" key="8">
    <source>
        <dbReference type="RuleBase" id="RU000336"/>
    </source>
</evidence>
<dbReference type="EMBL" id="PRLM01000006">
    <property type="protein sequence ID" value="RYC74531.1"/>
    <property type="molecule type" value="Genomic_DNA"/>
</dbReference>
<dbReference type="NCBIfam" id="TIGR00499">
    <property type="entry name" value="lysS_bact"/>
    <property type="match status" value="1"/>
</dbReference>
<dbReference type="PRINTS" id="PR00982">
    <property type="entry name" value="TRNASYNTHLYS"/>
</dbReference>
<evidence type="ECO:0000256" key="1">
    <source>
        <dbReference type="ARBA" id="ARBA00013166"/>
    </source>
</evidence>
<protein>
    <recommendedName>
        <fullName evidence="1 8">Lysine--tRNA ligase</fullName>
        <ecNumber evidence="1 8">6.1.1.6</ecNumber>
    </recommendedName>
</protein>
<sequence length="482" mass="55531">MLLEDYRNERLRKLEEIRARGVDPYPAKSTRNTKISDVIDHFDEKEGQEVTIAGRVVAIRSFGKLVFIKVRDYFGEVQIFMKAEGPAPDGLFGARDIKLLDTGDFIEATGKVGKSQTGEISVFANFVRLLTKSLRPLPDKFTNKEERYRRRYVDMNVNPEVRERLVRRSKFWQATRDFMNKHGFIEVNIPVLEHTTGGADATPFTTHMNALDEDFYLRISHELPLKRLLGGGFEKVYDIGPRFRNEGVDDEHLPEHIAFESYAAYENYEDGMKLYEEMIKYVAMETWGTLKFHVGGFDIDLDCEWPRVKYADLLKEKFAVDVFNPDREQLIRILKENDVETNFDVSEARLIDHVWKLIRKTSAGPYWLIEEPLSLSPLAKKSTENPLVTERFHPIIAGTEMGNGFSELNDPLDQLGRFEEQQAARDAGDDEAQMLDMDFVEMLEYGMPPACGWGNSERNFWLLEGVPGREAVPFPTMKSKED</sequence>
<proteinExistence type="predicted"/>
<feature type="domain" description="Aminoacyl-transfer RNA synthetases class-II family profile" evidence="9">
    <location>
        <begin position="168"/>
        <end position="473"/>
    </location>
</feature>
<dbReference type="Gene3D" id="3.30.930.10">
    <property type="entry name" value="Bira Bifunctional Protein, Domain 2"/>
    <property type="match status" value="1"/>
</dbReference>
<comment type="caution">
    <text evidence="10">The sequence shown here is derived from an EMBL/GenBank/DDBJ whole genome shotgun (WGS) entry which is preliminary data.</text>
</comment>
<gene>
    <name evidence="10" type="primary">lysS</name>
    <name evidence="10" type="ORF">G3RUM_00688</name>
</gene>
<dbReference type="InterPro" id="IPR045864">
    <property type="entry name" value="aa-tRNA-synth_II/BPL/LPL"/>
</dbReference>
<accession>A0ABY0FL99</accession>
<dbReference type="Pfam" id="PF01336">
    <property type="entry name" value="tRNA_anti-codon"/>
    <property type="match status" value="1"/>
</dbReference>
<keyword evidence="2 10" id="KW-0436">Ligase</keyword>
<evidence type="ECO:0000313" key="10">
    <source>
        <dbReference type="EMBL" id="RYC74531.1"/>
    </source>
</evidence>
<dbReference type="InterPro" id="IPR044136">
    <property type="entry name" value="Lys-tRNA-ligase_II_N"/>
</dbReference>
<evidence type="ECO:0000256" key="3">
    <source>
        <dbReference type="ARBA" id="ARBA00022723"/>
    </source>
</evidence>
<evidence type="ECO:0000256" key="2">
    <source>
        <dbReference type="ARBA" id="ARBA00022598"/>
    </source>
</evidence>
<keyword evidence="6" id="KW-0030">Aminoacyl-tRNA synthetase</keyword>
<dbReference type="Pfam" id="PF00152">
    <property type="entry name" value="tRNA-synt_2"/>
    <property type="match status" value="1"/>
</dbReference>
<evidence type="ECO:0000256" key="6">
    <source>
        <dbReference type="ARBA" id="ARBA00023146"/>
    </source>
</evidence>
<keyword evidence="3 8" id="KW-0479">Metal-binding</keyword>
<evidence type="ECO:0000256" key="4">
    <source>
        <dbReference type="ARBA" id="ARBA00022741"/>
    </source>
</evidence>
<keyword evidence="8" id="KW-0460">Magnesium</keyword>
<dbReference type="RefSeq" id="WP_129735387.1">
    <property type="nucleotide sequence ID" value="NZ_PRLM01000006.1"/>
</dbReference>
<keyword evidence="11" id="KW-1185">Reference proteome</keyword>
<dbReference type="InterPro" id="IPR006195">
    <property type="entry name" value="aa-tRNA-synth_II"/>
</dbReference>
<keyword evidence="5" id="KW-0067">ATP-binding</keyword>
<reference evidence="10 11" key="2">
    <citation type="journal article" date="2020" name="Cell Rep.">
        <title>Acquisition and Adaptation of Ultra-small Parasitic Reduced Genome Bacteria to Mammalian Hosts.</title>
        <authorList>
            <person name="McLean J.S."/>
            <person name="Bor B."/>
            <person name="Kerns K.A."/>
            <person name="Liu Q."/>
            <person name="To T.T."/>
            <person name="Solden L."/>
            <person name="Hendrickson E.L."/>
            <person name="Wrighton K."/>
            <person name="Shi W."/>
            <person name="He X."/>
        </authorList>
    </citation>
    <scope>NUCLEOTIDE SEQUENCE [LARGE SCALE GENOMIC DNA]</scope>
    <source>
        <strain evidence="10 11">TM7_G3_2_Rum_HOT_351B</strain>
    </source>
</reference>
<organism evidence="10 11">
    <name type="scientific">Candidatus Nanosyncoccus alces</name>
    <dbReference type="NCBI Taxonomy" id="2171997"/>
    <lineage>
        <taxon>Bacteria</taxon>
        <taxon>Candidatus Saccharimonadota</taxon>
        <taxon>Candidatus Nanosyncoccalia</taxon>
        <taxon>Candidatus Nanosyncoccales</taxon>
        <taxon>Candidatus Nanosyncoccaceae</taxon>
        <taxon>Candidatus Nanosyncoccus</taxon>
    </lineage>
</organism>
<dbReference type="Proteomes" id="UP001191019">
    <property type="component" value="Unassembled WGS sequence"/>
</dbReference>
<evidence type="ECO:0000256" key="5">
    <source>
        <dbReference type="ARBA" id="ARBA00022840"/>
    </source>
</evidence>
<evidence type="ECO:0000256" key="7">
    <source>
        <dbReference type="ARBA" id="ARBA00048573"/>
    </source>
</evidence>
<dbReference type="InterPro" id="IPR004364">
    <property type="entry name" value="Aa-tRNA-synt_II"/>
</dbReference>
<dbReference type="EC" id="6.1.1.6" evidence="1 8"/>
<dbReference type="InterPro" id="IPR018149">
    <property type="entry name" value="Lys-tRNA-synth_II_C"/>
</dbReference>
<dbReference type="PROSITE" id="PS50862">
    <property type="entry name" value="AA_TRNA_LIGASE_II"/>
    <property type="match status" value="1"/>
</dbReference>
<keyword evidence="4" id="KW-0547">Nucleotide-binding</keyword>
<dbReference type="PANTHER" id="PTHR42918:SF15">
    <property type="entry name" value="LYSINE--TRNA LIGASE, CHLOROPLASTIC_MITOCHONDRIAL"/>
    <property type="match status" value="1"/>
</dbReference>
<dbReference type="SUPFAM" id="SSF55681">
    <property type="entry name" value="Class II aaRS and biotin synthetases"/>
    <property type="match status" value="1"/>
</dbReference>
<dbReference type="InterPro" id="IPR002313">
    <property type="entry name" value="Lys-tRNA-ligase_II"/>
</dbReference>
<dbReference type="NCBIfam" id="NF001756">
    <property type="entry name" value="PRK00484.1"/>
    <property type="match status" value="1"/>
</dbReference>
<dbReference type="GO" id="GO:0004824">
    <property type="term" value="F:lysine-tRNA ligase activity"/>
    <property type="evidence" value="ECO:0007669"/>
    <property type="project" value="UniProtKB-EC"/>
</dbReference>
<evidence type="ECO:0000313" key="11">
    <source>
        <dbReference type="Proteomes" id="UP001191019"/>
    </source>
</evidence>
<dbReference type="InterPro" id="IPR004365">
    <property type="entry name" value="NA-bd_OB_tRNA"/>
</dbReference>
<comment type="cofactor">
    <cofactor evidence="8">
        <name>Mg(2+)</name>
        <dbReference type="ChEBI" id="CHEBI:18420"/>
    </cofactor>
    <text evidence="8">Binds 3 Mg(2+) ions per subunit.</text>
</comment>
<dbReference type="SUPFAM" id="SSF50249">
    <property type="entry name" value="Nucleic acid-binding proteins"/>
    <property type="match status" value="1"/>
</dbReference>
<dbReference type="PANTHER" id="PTHR42918">
    <property type="entry name" value="LYSYL-TRNA SYNTHETASE"/>
    <property type="match status" value="1"/>
</dbReference>
<comment type="catalytic activity">
    <reaction evidence="7 8">
        <text>tRNA(Lys) + L-lysine + ATP = L-lysyl-tRNA(Lys) + AMP + diphosphate</text>
        <dbReference type="Rhea" id="RHEA:20792"/>
        <dbReference type="Rhea" id="RHEA-COMP:9696"/>
        <dbReference type="Rhea" id="RHEA-COMP:9697"/>
        <dbReference type="ChEBI" id="CHEBI:30616"/>
        <dbReference type="ChEBI" id="CHEBI:32551"/>
        <dbReference type="ChEBI" id="CHEBI:33019"/>
        <dbReference type="ChEBI" id="CHEBI:78442"/>
        <dbReference type="ChEBI" id="CHEBI:78529"/>
        <dbReference type="ChEBI" id="CHEBI:456215"/>
        <dbReference type="EC" id="6.1.1.6"/>
    </reaction>
</comment>
<dbReference type="CDD" id="cd04322">
    <property type="entry name" value="LysRS_N"/>
    <property type="match status" value="1"/>
</dbReference>
<evidence type="ECO:0000259" key="9">
    <source>
        <dbReference type="PROSITE" id="PS50862"/>
    </source>
</evidence>
<dbReference type="Gene3D" id="2.40.50.140">
    <property type="entry name" value="Nucleic acid-binding proteins"/>
    <property type="match status" value="1"/>
</dbReference>
<reference evidence="10 11" key="1">
    <citation type="journal article" date="2018" name="bioRxiv">
        <title>Evidence of independent acquisition and adaption of ultra-small bacteria to human hosts across the highly diverse yet reduced genomes of the phylum Saccharibacteria.</title>
        <authorList>
            <person name="McLean J.S."/>
            <person name="Bor B."/>
            <person name="To T.T."/>
            <person name="Liu Q."/>
            <person name="Kearns K.A."/>
            <person name="Solden L.M."/>
            <person name="Wrighton K.C."/>
            <person name="He X."/>
            <person name="Shi W."/>
        </authorList>
    </citation>
    <scope>NUCLEOTIDE SEQUENCE [LARGE SCALE GENOMIC DNA]</scope>
    <source>
        <strain evidence="10 11">TM7_G3_2_Rum_HOT_351B</strain>
    </source>
</reference>
<dbReference type="InterPro" id="IPR012340">
    <property type="entry name" value="NA-bd_OB-fold"/>
</dbReference>
<name>A0ABY0FL99_9BACT</name>